<dbReference type="Pfam" id="PF19906">
    <property type="entry name" value="CGDB"/>
    <property type="match status" value="1"/>
</dbReference>
<evidence type="ECO:0000256" key="1">
    <source>
        <dbReference type="ARBA" id="ARBA00023239"/>
    </source>
</evidence>
<protein>
    <recommendedName>
        <fullName evidence="4">C-deglycosylation enzyme beta subunit</fullName>
    </recommendedName>
</protein>
<evidence type="ECO:0000256" key="3">
    <source>
        <dbReference type="ARBA" id="ARBA00046336"/>
    </source>
</evidence>
<keyword evidence="1" id="KW-0456">Lyase</keyword>
<evidence type="ECO:0000313" key="7">
    <source>
        <dbReference type="Proteomes" id="UP001500571"/>
    </source>
</evidence>
<name>A0ABN2R6I4_9ACTN</name>
<proteinExistence type="inferred from homology"/>
<keyword evidence="7" id="KW-1185">Reference proteome</keyword>
<reference evidence="6 7" key="1">
    <citation type="journal article" date="2019" name="Int. J. Syst. Evol. Microbiol.">
        <title>The Global Catalogue of Microorganisms (GCM) 10K type strain sequencing project: providing services to taxonomists for standard genome sequencing and annotation.</title>
        <authorList>
            <consortium name="The Broad Institute Genomics Platform"/>
            <consortium name="The Broad Institute Genome Sequencing Center for Infectious Disease"/>
            <person name="Wu L."/>
            <person name="Ma J."/>
        </authorList>
    </citation>
    <scope>NUCLEOTIDE SEQUENCE [LARGE SCALE GENOMIC DNA]</scope>
    <source>
        <strain evidence="6 7">JCM 15309</strain>
    </source>
</reference>
<dbReference type="EMBL" id="BAAAPB010000002">
    <property type="protein sequence ID" value="GAA1964438.1"/>
    <property type="molecule type" value="Genomic_DNA"/>
</dbReference>
<sequence>MVDGGRTSVDVRIPWYRAVPASCIADVSFTVDGRTPPAGSVRVELNGTERRLDEFAALVEEQWFPTDALTVSGDLEVESGTEHLVSVELKLFIPYIVTAHGVLMIDERKEMRMTANSVRPTEAVR</sequence>
<gene>
    <name evidence="6" type="ORF">GCM10009798_25780</name>
</gene>
<keyword evidence="2" id="KW-0119">Carbohydrate metabolism</keyword>
<feature type="domain" description="C-glycoside deglycosidase beta subunit" evidence="5">
    <location>
        <begin position="9"/>
        <end position="95"/>
    </location>
</feature>
<dbReference type="Proteomes" id="UP001500571">
    <property type="component" value="Unassembled WGS sequence"/>
</dbReference>
<evidence type="ECO:0000256" key="4">
    <source>
        <dbReference type="ARBA" id="ARBA00047208"/>
    </source>
</evidence>
<evidence type="ECO:0000256" key="2">
    <source>
        <dbReference type="ARBA" id="ARBA00023277"/>
    </source>
</evidence>
<organism evidence="6 7">
    <name type="scientific">Nocardioides panacihumi</name>
    <dbReference type="NCBI Taxonomy" id="400774"/>
    <lineage>
        <taxon>Bacteria</taxon>
        <taxon>Bacillati</taxon>
        <taxon>Actinomycetota</taxon>
        <taxon>Actinomycetes</taxon>
        <taxon>Propionibacteriales</taxon>
        <taxon>Nocardioidaceae</taxon>
        <taxon>Nocardioides</taxon>
    </lineage>
</organism>
<accession>A0ABN2R6I4</accession>
<comment type="similarity">
    <text evidence="3">Belongs to the C-glycoside deglycosidase beta subunit family.</text>
</comment>
<dbReference type="InterPro" id="IPR045959">
    <property type="entry name" value="CGDB"/>
</dbReference>
<evidence type="ECO:0000259" key="5">
    <source>
        <dbReference type="Pfam" id="PF19906"/>
    </source>
</evidence>
<comment type="caution">
    <text evidence="6">The sequence shown here is derived from an EMBL/GenBank/DDBJ whole genome shotgun (WGS) entry which is preliminary data.</text>
</comment>
<evidence type="ECO:0000313" key="6">
    <source>
        <dbReference type="EMBL" id="GAA1964438.1"/>
    </source>
</evidence>